<dbReference type="OrthoDB" id="2468473at2"/>
<protein>
    <submittedName>
        <fullName evidence="1">Uncharacterized protein</fullName>
    </submittedName>
</protein>
<reference evidence="1 2" key="1">
    <citation type="submission" date="2013-06" db="EMBL/GenBank/DDBJ databases">
        <title>Complete genome sequence of Paenibacillus mucilaginosus K02.</title>
        <authorList>
            <person name="Xiao B."/>
            <person name="Sun L."/>
            <person name="Xiao L."/>
            <person name="Lian B."/>
        </authorList>
    </citation>
    <scope>NUCLEOTIDE SEQUENCE [LARGE SCALE GENOMIC DNA]</scope>
    <source>
        <strain evidence="1 2">K02</strain>
    </source>
</reference>
<dbReference type="HOGENOM" id="CLU_2480424_0_0_9"/>
<dbReference type="RefSeq" id="WP_014651029.1">
    <property type="nucleotide sequence ID" value="NC_017672.3"/>
</dbReference>
<accession>I0BJG7</accession>
<gene>
    <name evidence="1" type="ORF">B2K_17600</name>
</gene>
<dbReference type="Proteomes" id="UP000007392">
    <property type="component" value="Chromosome"/>
</dbReference>
<dbReference type="PATRIC" id="fig|997761.3.peg.3467"/>
<evidence type="ECO:0000313" key="2">
    <source>
        <dbReference type="Proteomes" id="UP000007392"/>
    </source>
</evidence>
<name>I0BJG7_9BACL</name>
<proteinExistence type="predicted"/>
<evidence type="ECO:0000313" key="1">
    <source>
        <dbReference type="EMBL" id="AFH62514.1"/>
    </source>
</evidence>
<sequence>MLQLMCKHCFSDGSYTLEKMVEADEKCRWLCIECGHELLSISRYEREQMLQGMKFIQSHVPDLARAYEEHRQSPLPSNVRFGRIKKE</sequence>
<dbReference type="EMBL" id="CP003422">
    <property type="protein sequence ID" value="AFH62514.1"/>
    <property type="molecule type" value="Genomic_DNA"/>
</dbReference>
<dbReference type="AlphaFoldDB" id="I0BJG7"/>
<organism evidence="1 2">
    <name type="scientific">Paenibacillus mucilaginosus K02</name>
    <dbReference type="NCBI Taxonomy" id="997761"/>
    <lineage>
        <taxon>Bacteria</taxon>
        <taxon>Bacillati</taxon>
        <taxon>Bacillota</taxon>
        <taxon>Bacilli</taxon>
        <taxon>Bacillales</taxon>
        <taxon>Paenibacillaceae</taxon>
        <taxon>Paenibacillus</taxon>
    </lineage>
</organism>
<dbReference type="KEGG" id="pmw:B2K_17600"/>